<dbReference type="PANTHER" id="PTHR43179:SF12">
    <property type="entry name" value="GALACTOFURANOSYLTRANSFERASE GLFT2"/>
    <property type="match status" value="1"/>
</dbReference>
<dbReference type="InterPro" id="IPR029044">
    <property type="entry name" value="Nucleotide-diphossugar_trans"/>
</dbReference>
<organism evidence="5 6">
    <name type="scientific">Geomobilimonas luticola</name>
    <dbReference type="NCBI Taxonomy" id="1114878"/>
    <lineage>
        <taxon>Bacteria</taxon>
        <taxon>Pseudomonadati</taxon>
        <taxon>Thermodesulfobacteriota</taxon>
        <taxon>Desulfuromonadia</taxon>
        <taxon>Geobacterales</taxon>
        <taxon>Geobacteraceae</taxon>
        <taxon>Geomobilimonas</taxon>
    </lineage>
</organism>
<gene>
    <name evidence="5" type="ORF">KI810_12050</name>
</gene>
<evidence type="ECO:0000313" key="6">
    <source>
        <dbReference type="Proteomes" id="UP000756860"/>
    </source>
</evidence>
<dbReference type="InterPro" id="IPR001173">
    <property type="entry name" value="Glyco_trans_2-like"/>
</dbReference>
<evidence type="ECO:0000313" key="5">
    <source>
        <dbReference type="EMBL" id="MBT0653792.1"/>
    </source>
</evidence>
<comment type="similarity">
    <text evidence="1">Belongs to the glycosyltransferase 2 family.</text>
</comment>
<dbReference type="Pfam" id="PF00535">
    <property type="entry name" value="Glycos_transf_2"/>
    <property type="match status" value="1"/>
</dbReference>
<dbReference type="EMBL" id="JAHCVK010000005">
    <property type="protein sequence ID" value="MBT0653792.1"/>
    <property type="molecule type" value="Genomic_DNA"/>
</dbReference>
<dbReference type="PANTHER" id="PTHR43179">
    <property type="entry name" value="RHAMNOSYLTRANSFERASE WBBL"/>
    <property type="match status" value="1"/>
</dbReference>
<dbReference type="Proteomes" id="UP000756860">
    <property type="component" value="Unassembled WGS sequence"/>
</dbReference>
<keyword evidence="3" id="KW-0808">Transferase</keyword>
<dbReference type="Gene3D" id="3.90.550.10">
    <property type="entry name" value="Spore Coat Polysaccharide Biosynthesis Protein SpsA, Chain A"/>
    <property type="match status" value="1"/>
</dbReference>
<name>A0ABS5SGJ5_9BACT</name>
<dbReference type="CDD" id="cd02526">
    <property type="entry name" value="GT2_RfbF_like"/>
    <property type="match status" value="1"/>
</dbReference>
<keyword evidence="2" id="KW-0328">Glycosyltransferase</keyword>
<evidence type="ECO:0000256" key="3">
    <source>
        <dbReference type="ARBA" id="ARBA00022679"/>
    </source>
</evidence>
<feature type="domain" description="Glycosyltransferase 2-like" evidence="4">
    <location>
        <begin position="19"/>
        <end position="102"/>
    </location>
</feature>
<dbReference type="SUPFAM" id="SSF53448">
    <property type="entry name" value="Nucleotide-diphospho-sugar transferases"/>
    <property type="match status" value="1"/>
</dbReference>
<keyword evidence="6" id="KW-1185">Reference proteome</keyword>
<proteinExistence type="inferred from homology"/>
<comment type="caution">
    <text evidence="5">The sequence shown here is derived from an EMBL/GenBank/DDBJ whole genome shotgun (WGS) entry which is preliminary data.</text>
</comment>
<evidence type="ECO:0000256" key="2">
    <source>
        <dbReference type="ARBA" id="ARBA00022676"/>
    </source>
</evidence>
<evidence type="ECO:0000259" key="4">
    <source>
        <dbReference type="Pfam" id="PF00535"/>
    </source>
</evidence>
<protein>
    <submittedName>
        <fullName evidence="5">Glycosyltransferase family 2 protein</fullName>
    </submittedName>
</protein>
<accession>A0ABS5SGJ5</accession>
<sequence length="276" mass="31038">MVLYHPGPEVVANIRTWAGQVEAIFAVDNTEGDVSAAVSAIAALDKVVLVRNGENEGIARALNIGAEMALAEGCDFLLTMDQDSSAAPDMVEKMLFCLDGQDPAKVGIVSPFHVTRAEPAPKGSCHSCREVLTVMTSGNLLNLSVYKAVGPFMDELFIDFVDHEYCLRLREKGYKTIQSNRALLEHNVGDIHKYWIFIATNHSPLRRYYKTRNRFYVVDRYKSVAPRFYYENFVRFAKEVIVIAFFEHKKIEKFKMIVAGYCDYKKGVLGKFAGKS</sequence>
<evidence type="ECO:0000256" key="1">
    <source>
        <dbReference type="ARBA" id="ARBA00006739"/>
    </source>
</evidence>
<reference evidence="5 6" key="1">
    <citation type="submission" date="2021-05" db="EMBL/GenBank/DDBJ databases">
        <title>The draft genome of Geobacter luticola JCM 17780.</title>
        <authorList>
            <person name="Xu Z."/>
            <person name="Masuda Y."/>
            <person name="Itoh H."/>
            <person name="Senoo K."/>
        </authorList>
    </citation>
    <scope>NUCLEOTIDE SEQUENCE [LARGE SCALE GENOMIC DNA]</scope>
    <source>
        <strain evidence="5 6">JCM 17780</strain>
    </source>
</reference>